<dbReference type="PANTHER" id="PTHR30348">
    <property type="entry name" value="UNCHARACTERIZED PROTEIN YECE"/>
    <property type="match status" value="1"/>
</dbReference>
<sequence length="254" mass="27742">MACELRHPRPGHPVAVGCAGWSLPTDIAHAFAAGDSALQRYASRFPIVEINSSFYRPHQPATYARWAASVPHGFRFSVKMPQAISHDARLRGAAPLLDTFLHAAAHLGDRLGALLLQLPPSLAYDGRTASAFFRALRRRSAVRVACEPRHPSWFDDKADALLDDHGIARVAADPARVAGADQPGGARHWSYWRWHGQPRMYYSAYQQPQLCSLVAAAVEAAQAGEAWIILDNTAHGHAVPNALQLQSMLEHANA</sequence>
<dbReference type="AlphaFoldDB" id="A0A1W1GV83"/>
<dbReference type="RefSeq" id="WP_080148720.1">
    <property type="nucleotide sequence ID" value="NZ_FWEU01000001.1"/>
</dbReference>
<evidence type="ECO:0000313" key="2">
    <source>
        <dbReference type="Proteomes" id="UP000191133"/>
    </source>
</evidence>
<evidence type="ECO:0000313" key="1">
    <source>
        <dbReference type="EMBL" id="SLM23263.1"/>
    </source>
</evidence>
<dbReference type="InterPro" id="IPR036520">
    <property type="entry name" value="UPF0759_sf"/>
</dbReference>
<dbReference type="Proteomes" id="UP000191133">
    <property type="component" value="Unassembled WGS sequence"/>
</dbReference>
<dbReference type="InterPro" id="IPR002763">
    <property type="entry name" value="DUF72"/>
</dbReference>
<organism evidence="1 2">
    <name type="scientific">Stenotrophomonas indicatrix</name>
    <dbReference type="NCBI Taxonomy" id="2045451"/>
    <lineage>
        <taxon>Bacteria</taxon>
        <taxon>Pseudomonadati</taxon>
        <taxon>Pseudomonadota</taxon>
        <taxon>Gammaproteobacteria</taxon>
        <taxon>Lysobacterales</taxon>
        <taxon>Lysobacteraceae</taxon>
        <taxon>Stenotrophomonas</taxon>
    </lineage>
</organism>
<accession>A0A1W1GV83</accession>
<dbReference type="EMBL" id="FWEU01000001">
    <property type="protein sequence ID" value="SLM23263.1"/>
    <property type="molecule type" value="Genomic_DNA"/>
</dbReference>
<proteinExistence type="predicted"/>
<dbReference type="Pfam" id="PF01904">
    <property type="entry name" value="DUF72"/>
    <property type="match status" value="1"/>
</dbReference>
<dbReference type="PANTHER" id="PTHR30348:SF14">
    <property type="entry name" value="BLR8050 PROTEIN"/>
    <property type="match status" value="1"/>
</dbReference>
<reference evidence="2" key="1">
    <citation type="submission" date="2016-10" db="EMBL/GenBank/DDBJ databases">
        <authorList>
            <person name="Varghese N."/>
        </authorList>
    </citation>
    <scope>NUCLEOTIDE SEQUENCE [LARGE SCALE GENOMIC DNA]</scope>
    <source>
        <strain evidence="2">92MFCol6.1</strain>
    </source>
</reference>
<dbReference type="Gene3D" id="3.20.20.410">
    <property type="entry name" value="Protein of unknown function UPF0759"/>
    <property type="match status" value="1"/>
</dbReference>
<dbReference type="SUPFAM" id="SSF117396">
    <property type="entry name" value="TM1631-like"/>
    <property type="match status" value="1"/>
</dbReference>
<protein>
    <submittedName>
        <fullName evidence="1">Uncharacterized conserved protein YecE, DUF72 family</fullName>
    </submittedName>
</protein>
<name>A0A1W1GV83_9GAMM</name>
<gene>
    <name evidence="1" type="ORF">SAMN04488690_0951</name>
</gene>